<accession>A0A9X2HFI9</accession>
<keyword evidence="2" id="KW-1185">Reference proteome</keyword>
<sequence>MGQKFNVFDVMHHGTHEKQISNVFGWLLDSGGSHDLHDRFIRIFIDEVNAACTCPSPFEYGSYRVRQEVNTGSVGDPADIADLVLENQDASLVVENYFISDGHGHAYERYLNFSRRERRQGAVVLLCRDEDRSRQTSGWDKALVLTYSRLIDRLYDAVHDDPNYQQENADSYSFIQQMHRKFVRSGGLMGKRDVLRFITAMCDTGEAERYQAQRQDEAAEKFASDLAMQAREQFVEGREVLQGVKNRLRAFAEGPLNRQLSETLGSEPICRVGANLQGIYQWTITVDFPKGVAESGGSHVQLKFGPTAWYANERDPDWKSTVDLVTVNYSYVFVTLVDALMIRQTTVTLDEVLDGLDHDDCRLHDELIRLLEVNSRA</sequence>
<comment type="caution">
    <text evidence="1">The sequence shown here is derived from an EMBL/GenBank/DDBJ whole genome shotgun (WGS) entry which is preliminary data.</text>
</comment>
<dbReference type="Proteomes" id="UP001139502">
    <property type="component" value="Unassembled WGS sequence"/>
</dbReference>
<evidence type="ECO:0000313" key="1">
    <source>
        <dbReference type="EMBL" id="MCP3424801.1"/>
    </source>
</evidence>
<protein>
    <submittedName>
        <fullName evidence="1">PD-(D/E)XK nuclease family protein</fullName>
    </submittedName>
</protein>
<dbReference type="InterPro" id="IPR029470">
    <property type="entry name" value="PDDEXK_4"/>
</dbReference>
<evidence type="ECO:0000313" key="2">
    <source>
        <dbReference type="Proteomes" id="UP001139502"/>
    </source>
</evidence>
<gene>
    <name evidence="1" type="ORF">NBM05_01830</name>
</gene>
<organism evidence="1 2">
    <name type="scientific">Rothia santali</name>
    <dbReference type="NCBI Taxonomy" id="2949643"/>
    <lineage>
        <taxon>Bacteria</taxon>
        <taxon>Bacillati</taxon>
        <taxon>Actinomycetota</taxon>
        <taxon>Actinomycetes</taxon>
        <taxon>Micrococcales</taxon>
        <taxon>Micrococcaceae</taxon>
        <taxon>Rothia</taxon>
    </lineage>
</organism>
<dbReference type="EMBL" id="JANAFB010000003">
    <property type="protein sequence ID" value="MCP3424801.1"/>
    <property type="molecule type" value="Genomic_DNA"/>
</dbReference>
<proteinExistence type="predicted"/>
<dbReference type="Pfam" id="PF14281">
    <property type="entry name" value="PDDEXK_4"/>
    <property type="match status" value="1"/>
</dbReference>
<dbReference type="AlphaFoldDB" id="A0A9X2HFI9"/>
<reference evidence="1" key="1">
    <citation type="submission" date="2022-06" db="EMBL/GenBank/DDBJ databases">
        <title>Rothia sp. isolated from sandalwood seedling.</title>
        <authorList>
            <person name="Tuikhar N."/>
            <person name="Kirdat K."/>
            <person name="Thorat V."/>
            <person name="Swetha P."/>
            <person name="Padma S."/>
            <person name="Sundararaj R."/>
            <person name="Yadav A."/>
        </authorList>
    </citation>
    <scope>NUCLEOTIDE SEQUENCE</scope>
    <source>
        <strain evidence="1">AR01</strain>
    </source>
</reference>
<name>A0A9X2HFI9_9MICC</name>